<dbReference type="Gene3D" id="3.40.50.150">
    <property type="entry name" value="Vaccinia Virus protein VP39"/>
    <property type="match status" value="1"/>
</dbReference>
<dbReference type="EC" id="2.1.1.6" evidence="2"/>
<evidence type="ECO:0000256" key="1">
    <source>
        <dbReference type="ARBA" id="ARBA00004240"/>
    </source>
</evidence>
<evidence type="ECO:0000313" key="12">
    <source>
        <dbReference type="EMBL" id="KAJ1120539.1"/>
    </source>
</evidence>
<dbReference type="PROSITE" id="PS51682">
    <property type="entry name" value="SAM_OMT_I"/>
    <property type="match status" value="1"/>
</dbReference>
<evidence type="ECO:0000256" key="3">
    <source>
        <dbReference type="ARBA" id="ARBA00022603"/>
    </source>
</evidence>
<evidence type="ECO:0000256" key="7">
    <source>
        <dbReference type="ARBA" id="ARBA00022824"/>
    </source>
</evidence>
<evidence type="ECO:0000256" key="9">
    <source>
        <dbReference type="ARBA" id="ARBA00022939"/>
    </source>
</evidence>
<protein>
    <recommendedName>
        <fullName evidence="2">catechol O-methyltransferase</fullName>
        <ecNumber evidence="2">2.1.1.6</ecNumber>
    </recommendedName>
</protein>
<dbReference type="GO" id="GO:0042417">
    <property type="term" value="P:dopamine metabolic process"/>
    <property type="evidence" value="ECO:0007669"/>
    <property type="project" value="TreeGrafter"/>
</dbReference>
<keyword evidence="9" id="KW-0128">Catecholamine metabolism</keyword>
<gene>
    <name evidence="12" type="ORF">NDU88_008704</name>
</gene>
<keyword evidence="8" id="KW-0531">Neurotransmitter degradation</keyword>
<keyword evidence="5" id="KW-0949">S-adenosyl-L-methionine</keyword>
<dbReference type="AlphaFoldDB" id="A0AAV7NYK3"/>
<comment type="subcellular location">
    <subcellularLocation>
        <location evidence="1">Endoplasmic reticulum</location>
    </subcellularLocation>
</comment>
<evidence type="ECO:0000256" key="8">
    <source>
        <dbReference type="ARBA" id="ARBA00022867"/>
    </source>
</evidence>
<evidence type="ECO:0000256" key="6">
    <source>
        <dbReference type="ARBA" id="ARBA00022740"/>
    </source>
</evidence>
<proteinExistence type="inferred from homology"/>
<name>A0AAV7NYK3_PLEWA</name>
<keyword evidence="13" id="KW-1185">Reference proteome</keyword>
<dbReference type="GO" id="GO:0016206">
    <property type="term" value="F:catechol O-methyltransferase activity"/>
    <property type="evidence" value="ECO:0007669"/>
    <property type="project" value="UniProtKB-EC"/>
</dbReference>
<keyword evidence="4" id="KW-0808">Transferase</keyword>
<dbReference type="GO" id="GO:0005783">
    <property type="term" value="C:endoplasmic reticulum"/>
    <property type="evidence" value="ECO:0007669"/>
    <property type="project" value="UniProtKB-SubCell"/>
</dbReference>
<evidence type="ECO:0000256" key="5">
    <source>
        <dbReference type="ARBA" id="ARBA00022691"/>
    </source>
</evidence>
<dbReference type="EMBL" id="JANPWB010000012">
    <property type="protein sequence ID" value="KAJ1120539.1"/>
    <property type="molecule type" value="Genomic_DNA"/>
</dbReference>
<dbReference type="CDD" id="cd02440">
    <property type="entry name" value="AdoMet_MTases"/>
    <property type="match status" value="1"/>
</dbReference>
<feature type="transmembrane region" description="Helical" evidence="11">
    <location>
        <begin position="54"/>
        <end position="73"/>
    </location>
</feature>
<dbReference type="SUPFAM" id="SSF53335">
    <property type="entry name" value="S-adenosyl-L-methionine-dependent methyltransferases"/>
    <property type="match status" value="1"/>
</dbReference>
<reference evidence="12" key="1">
    <citation type="journal article" date="2022" name="bioRxiv">
        <title>Sequencing and chromosome-scale assembly of the giantPleurodeles waltlgenome.</title>
        <authorList>
            <person name="Brown T."/>
            <person name="Elewa A."/>
            <person name="Iarovenko S."/>
            <person name="Subramanian E."/>
            <person name="Araus A.J."/>
            <person name="Petzold A."/>
            <person name="Susuki M."/>
            <person name="Suzuki K.-i.T."/>
            <person name="Hayashi T."/>
            <person name="Toyoda A."/>
            <person name="Oliveira C."/>
            <person name="Osipova E."/>
            <person name="Leigh N.D."/>
            <person name="Simon A."/>
            <person name="Yun M.H."/>
        </authorList>
    </citation>
    <scope>NUCLEOTIDE SEQUENCE</scope>
    <source>
        <strain evidence="12">20211129_DDA</strain>
        <tissue evidence="12">Liver</tissue>
    </source>
</reference>
<dbReference type="Pfam" id="PF01596">
    <property type="entry name" value="Methyltransf_3"/>
    <property type="match status" value="1"/>
</dbReference>
<evidence type="ECO:0000256" key="10">
    <source>
        <dbReference type="ARBA" id="ARBA00023453"/>
    </source>
</evidence>
<keyword evidence="7" id="KW-0256">Endoplasmic reticulum</keyword>
<keyword evidence="6" id="KW-1009">Hearing</keyword>
<dbReference type="InterPro" id="IPR002935">
    <property type="entry name" value="SAM_O-MeTrfase"/>
</dbReference>
<dbReference type="GO" id="GO:0032502">
    <property type="term" value="P:developmental process"/>
    <property type="evidence" value="ECO:0007669"/>
    <property type="project" value="TreeGrafter"/>
</dbReference>
<dbReference type="FunFam" id="3.40.50.150:FF:000054">
    <property type="entry name" value="Catechol O-methyltransferase"/>
    <property type="match status" value="1"/>
</dbReference>
<keyword evidence="11" id="KW-0472">Membrane</keyword>
<sequence length="311" mass="35719">MSSRRPAPRASPGLRGLCSKLLFSVLRTQALASLQGRPIDQRAAHRRPTASRMVSPAIALAFIPFIITLIIRYRHYFLLFYRTVIVRKLQDYLTGIPREERAFQYVMTHAIPGDPQHVLDTFDQWCYHCEYLSNVGPQKGKILDRLVYEKAPLNVLELGTYCGYATVLIAQALPLGARLYTVEMDLNNAVVADKVIRLAGFDEDTVELIVGASEEVIPQLKEKHGVQKLDFVFMDHWKRFYLRDLQLLEEHDLLQEGTVILADNVIFPGAPHFLQYVKSCGKYQCKIHRTSLEYFRYIRDGMAELIYTKLL</sequence>
<dbReference type="GO" id="GO:0007605">
    <property type="term" value="P:sensory perception of sound"/>
    <property type="evidence" value="ECO:0007669"/>
    <property type="project" value="UniProtKB-KW"/>
</dbReference>
<evidence type="ECO:0000256" key="4">
    <source>
        <dbReference type="ARBA" id="ARBA00022679"/>
    </source>
</evidence>
<comment type="caution">
    <text evidence="12">The sequence shown here is derived from an EMBL/GenBank/DDBJ whole genome shotgun (WGS) entry which is preliminary data.</text>
</comment>
<dbReference type="InterPro" id="IPR029063">
    <property type="entry name" value="SAM-dependent_MTases_sf"/>
</dbReference>
<comment type="similarity">
    <text evidence="10">Belongs to the class I-like SAM-binding methyltransferase superfamily. Cation-dependent O-methyltransferase family.</text>
</comment>
<keyword evidence="3" id="KW-0489">Methyltransferase</keyword>
<dbReference type="GO" id="GO:0042424">
    <property type="term" value="P:catecholamine catabolic process"/>
    <property type="evidence" value="ECO:0007669"/>
    <property type="project" value="TreeGrafter"/>
</dbReference>
<accession>A0AAV7NYK3</accession>
<evidence type="ECO:0000256" key="2">
    <source>
        <dbReference type="ARBA" id="ARBA00012880"/>
    </source>
</evidence>
<dbReference type="Proteomes" id="UP001066276">
    <property type="component" value="Chromosome 8"/>
</dbReference>
<keyword evidence="11" id="KW-0812">Transmembrane</keyword>
<keyword evidence="11" id="KW-1133">Transmembrane helix</keyword>
<dbReference type="GO" id="GO:0032259">
    <property type="term" value="P:methylation"/>
    <property type="evidence" value="ECO:0007669"/>
    <property type="project" value="UniProtKB-KW"/>
</dbReference>
<dbReference type="PANTHER" id="PTHR43836:SF1">
    <property type="entry name" value="TRANSMEMBRANE O-METHYLTRANSFERASE"/>
    <property type="match status" value="1"/>
</dbReference>
<dbReference type="PANTHER" id="PTHR43836">
    <property type="entry name" value="CATECHOL O-METHYLTRANSFERASE 1-RELATED"/>
    <property type="match status" value="1"/>
</dbReference>
<evidence type="ECO:0000313" key="13">
    <source>
        <dbReference type="Proteomes" id="UP001066276"/>
    </source>
</evidence>
<organism evidence="12 13">
    <name type="scientific">Pleurodeles waltl</name>
    <name type="common">Iberian ribbed newt</name>
    <dbReference type="NCBI Taxonomy" id="8319"/>
    <lineage>
        <taxon>Eukaryota</taxon>
        <taxon>Metazoa</taxon>
        <taxon>Chordata</taxon>
        <taxon>Craniata</taxon>
        <taxon>Vertebrata</taxon>
        <taxon>Euteleostomi</taxon>
        <taxon>Amphibia</taxon>
        <taxon>Batrachia</taxon>
        <taxon>Caudata</taxon>
        <taxon>Salamandroidea</taxon>
        <taxon>Salamandridae</taxon>
        <taxon>Pleurodelinae</taxon>
        <taxon>Pleurodeles</taxon>
    </lineage>
</organism>
<evidence type="ECO:0000256" key="11">
    <source>
        <dbReference type="SAM" id="Phobius"/>
    </source>
</evidence>